<evidence type="ECO:0000313" key="2">
    <source>
        <dbReference type="Proteomes" id="UP001528040"/>
    </source>
</evidence>
<accession>A0ABT4W4D2</accession>
<gene>
    <name evidence="1" type="ORF">O2N63_14915</name>
</gene>
<sequence>MPIGGVAEVGTVTTSYNISGLPGLVDLPTAEVAPDGEFVLSFGSFGPHARGAMTFQATPRITASFRYTKMRDFGGGGAYDYFDRSFDVRFRLLNESKYLPAVSVGLNDFIGTGVYSSEYVVATKSFLDNRLRVTGGLGWGRLGSRDPIGSLSGVRPPWDYGEGGTLSASQWFKGDFAPFGGLSYQVNDKLTFKAEYSSDAYLRESEVGIVELNSPLNFMVDYKWSQTTNLSLFYLYGDMIGGQLTFSFNPKRPASRTGFEAAPLPVKPRAATGWDKEWINDASNKSDLQKILADAFAKDGQRLQGMALTSTDVEIQIQNKKYNSPAQAVGRAARLLTRVMPPSVGVFRITLVDNGVPMSTVVARRSDIEALEHSSANEIFERAQIVEANASNDEMVLTPGEYPKFSWAITPYAELSLFDPDNPIRSEFGIRASAKYEITPGFVLSGAVAQSIWGDVGVGEASPSLLQPVRSHRLIYARDGDPAIEHLTASWYTRLGKNMYGRVTAGYLEPMFGGVSAEVLWKPVDSRLALGAEVNWVKQRDYNQLFGFQDYSVATGHLSAYYDLGSGFGATVHAGRYLVGDWGATFALDRKFDNGWEVGAFATFTDVSAEQFGEGSFDKGIHVTIPLEWALGQPSRGKSVTKIHSLSRDGGARLDVDGRLYDWVSDGHGDALASRWGKFWR</sequence>
<dbReference type="Proteomes" id="UP001528040">
    <property type="component" value="Unassembled WGS sequence"/>
</dbReference>
<dbReference type="RefSeq" id="WP_271055087.1">
    <property type="nucleotide sequence ID" value="NZ_JAQIIO010000010.1"/>
</dbReference>
<dbReference type="Pfam" id="PF06082">
    <property type="entry name" value="YjbH"/>
    <property type="match status" value="1"/>
</dbReference>
<protein>
    <submittedName>
        <fullName evidence="1">YjbH domain-containing protein</fullName>
    </submittedName>
</protein>
<reference evidence="1 2" key="1">
    <citation type="submission" date="2023-01" db="EMBL/GenBank/DDBJ databases">
        <authorList>
            <person name="Yoon J.-W."/>
        </authorList>
    </citation>
    <scope>NUCLEOTIDE SEQUENCE [LARGE SCALE GENOMIC DNA]</scope>
    <source>
        <strain evidence="1 2">KMU-50</strain>
    </source>
</reference>
<dbReference type="EMBL" id="JAQIIO010000010">
    <property type="protein sequence ID" value="MDA5095377.1"/>
    <property type="molecule type" value="Genomic_DNA"/>
</dbReference>
<dbReference type="InterPro" id="IPR010344">
    <property type="entry name" value="YbjH"/>
</dbReference>
<evidence type="ECO:0000313" key="1">
    <source>
        <dbReference type="EMBL" id="MDA5095377.1"/>
    </source>
</evidence>
<organism evidence="1 2">
    <name type="scientific">Aliiroseovarius salicola</name>
    <dbReference type="NCBI Taxonomy" id="3009082"/>
    <lineage>
        <taxon>Bacteria</taxon>
        <taxon>Pseudomonadati</taxon>
        <taxon>Pseudomonadota</taxon>
        <taxon>Alphaproteobacteria</taxon>
        <taxon>Rhodobacterales</taxon>
        <taxon>Paracoccaceae</taxon>
        <taxon>Aliiroseovarius</taxon>
    </lineage>
</organism>
<keyword evidence="2" id="KW-1185">Reference proteome</keyword>
<comment type="caution">
    <text evidence="1">The sequence shown here is derived from an EMBL/GenBank/DDBJ whole genome shotgun (WGS) entry which is preliminary data.</text>
</comment>
<proteinExistence type="predicted"/>
<name>A0ABT4W4D2_9RHOB</name>